<evidence type="ECO:0000313" key="3">
    <source>
        <dbReference type="Proteomes" id="UP001198402"/>
    </source>
</evidence>
<feature type="chain" id="PRO_5047331182" description="Outer membrane protein beta-barrel domain-containing protein" evidence="1">
    <location>
        <begin position="20"/>
        <end position="190"/>
    </location>
</feature>
<organism evidence="2 3">
    <name type="scientific">Winogradskyella vincentii</name>
    <dbReference type="NCBI Taxonomy" id="2877122"/>
    <lineage>
        <taxon>Bacteria</taxon>
        <taxon>Pseudomonadati</taxon>
        <taxon>Bacteroidota</taxon>
        <taxon>Flavobacteriia</taxon>
        <taxon>Flavobacteriales</taxon>
        <taxon>Flavobacteriaceae</taxon>
        <taxon>Winogradskyella</taxon>
    </lineage>
</organism>
<evidence type="ECO:0000256" key="1">
    <source>
        <dbReference type="SAM" id="SignalP"/>
    </source>
</evidence>
<accession>A0ABS7XW58</accession>
<dbReference type="Proteomes" id="UP001198402">
    <property type="component" value="Unassembled WGS sequence"/>
</dbReference>
<dbReference type="EMBL" id="JAIUJS010000001">
    <property type="protein sequence ID" value="MCA0151884.1"/>
    <property type="molecule type" value="Genomic_DNA"/>
</dbReference>
<keyword evidence="1" id="KW-0732">Signal</keyword>
<evidence type="ECO:0008006" key="4">
    <source>
        <dbReference type="Google" id="ProtNLM"/>
    </source>
</evidence>
<protein>
    <recommendedName>
        <fullName evidence="4">Outer membrane protein beta-barrel domain-containing protein</fullName>
    </recommendedName>
</protein>
<feature type="signal peptide" evidence="1">
    <location>
        <begin position="1"/>
        <end position="19"/>
    </location>
</feature>
<gene>
    <name evidence="2" type="ORF">LBV24_01560</name>
</gene>
<evidence type="ECO:0000313" key="2">
    <source>
        <dbReference type="EMBL" id="MCA0151884.1"/>
    </source>
</evidence>
<proteinExistence type="predicted"/>
<sequence>MRKFLIVLALLTISSNIIAQQGSNTKEWFLGAGLNAINSQGTKSPVGGMGDWAINIPVSAAVELKWNSGLAVEQSITINSFEEGDDIDGILLLEDYSYLSFDTHVKYYFGKHIFPEADWIDFYANSGFGLFSIENTNLSFNLGGGILFWLNRRQTIGIRAQVIGKFALDHSDSGIDNNHYQTHIQAFFAL</sequence>
<name>A0ABS7XW58_9FLAO</name>
<comment type="caution">
    <text evidence="2">The sequence shown here is derived from an EMBL/GenBank/DDBJ whole genome shotgun (WGS) entry which is preliminary data.</text>
</comment>
<dbReference type="RefSeq" id="WP_224476851.1">
    <property type="nucleotide sequence ID" value="NZ_JAIUJS010000001.1"/>
</dbReference>
<reference evidence="3" key="1">
    <citation type="submission" date="2023-07" db="EMBL/GenBank/DDBJ databases">
        <authorList>
            <person name="Yue Y."/>
        </authorList>
    </citation>
    <scope>NUCLEOTIDE SEQUENCE [LARGE SCALE GENOMIC DNA]</scope>
    <source>
        <strain evidence="3">2Y89</strain>
    </source>
</reference>
<keyword evidence="3" id="KW-1185">Reference proteome</keyword>